<evidence type="ECO:0000313" key="3">
    <source>
        <dbReference type="Proteomes" id="UP000001416"/>
    </source>
</evidence>
<organism evidence="2 3">
    <name type="scientific">Nitrosomonas europaea (strain ATCC 19718 / CIP 103999 / KCTC 2705 / NBRC 14298)</name>
    <dbReference type="NCBI Taxonomy" id="228410"/>
    <lineage>
        <taxon>Bacteria</taxon>
        <taxon>Pseudomonadati</taxon>
        <taxon>Pseudomonadota</taxon>
        <taxon>Betaproteobacteria</taxon>
        <taxon>Nitrosomonadales</taxon>
        <taxon>Nitrosomonadaceae</taxon>
        <taxon>Nitrosomonas</taxon>
    </lineage>
</organism>
<dbReference type="HOGENOM" id="CLU_163405_1_0_4"/>
<feature type="domain" description="DUF4325" evidence="1">
    <location>
        <begin position="25"/>
        <end position="94"/>
    </location>
</feature>
<keyword evidence="3" id="KW-1185">Reference proteome</keyword>
<dbReference type="InterPro" id="IPR025474">
    <property type="entry name" value="DUF4325"/>
</dbReference>
<dbReference type="STRING" id="228410.NE1380"/>
<dbReference type="EMBL" id="AL954747">
    <property type="protein sequence ID" value="CAD85291.1"/>
    <property type="molecule type" value="Genomic_DNA"/>
</dbReference>
<dbReference type="KEGG" id="neu:NE1380"/>
<evidence type="ECO:0000259" key="1">
    <source>
        <dbReference type="Pfam" id="PF14213"/>
    </source>
</evidence>
<dbReference type="Proteomes" id="UP000001416">
    <property type="component" value="Chromosome"/>
</dbReference>
<name>Q82UU3_NITEU</name>
<gene>
    <name evidence="2" type="ordered locus">NE1380</name>
</gene>
<dbReference type="AlphaFoldDB" id="Q82UU3"/>
<dbReference type="GeneID" id="87104556"/>
<dbReference type="RefSeq" id="WP_011111953.1">
    <property type="nucleotide sequence ID" value="NC_004757.1"/>
</dbReference>
<dbReference type="Pfam" id="PF14213">
    <property type="entry name" value="DUF4325"/>
    <property type="match status" value="1"/>
</dbReference>
<reference evidence="2 3" key="1">
    <citation type="journal article" date="2003" name="J. Bacteriol.">
        <title>Complete genome sequence of the ammonia-oxidizing bacterium and obligate chemolithoautotroph Nitrosomonas europaea.</title>
        <authorList>
            <person name="Chain P."/>
            <person name="Lamerdin J."/>
            <person name="Larimer F."/>
            <person name="Regala W."/>
            <person name="Land M."/>
            <person name="Hauser L."/>
            <person name="Hooper A."/>
            <person name="Klotz M."/>
            <person name="Norton J."/>
            <person name="Sayavedra-Soto L."/>
            <person name="Arciero D."/>
            <person name="Hommes N."/>
            <person name="Whittaker M."/>
            <person name="Arp D."/>
        </authorList>
    </citation>
    <scope>NUCLEOTIDE SEQUENCE [LARGE SCALE GENOMIC DNA]</scope>
    <source>
        <strain evidence="3">ATCC 19718 / CIP 103999 / KCTC 2705 / NBRC 14298</strain>
    </source>
</reference>
<accession>Q82UU3</accession>
<evidence type="ECO:0000313" key="2">
    <source>
        <dbReference type="EMBL" id="CAD85291.1"/>
    </source>
</evidence>
<sequence length="112" mass="12646">MKIINIRENFSRYPAGRYRADGPYNGEKFREELLVPALSEAIDKGEKVKVELDGVRGYNSSFLEEAFGGLVRSGKFASTRDLSERFEFVSTDKSLIEEIRGYMEEATPAVAQ</sequence>
<dbReference type="eggNOG" id="ENOG5033FUP">
    <property type="taxonomic scope" value="Bacteria"/>
</dbReference>
<protein>
    <recommendedName>
        <fullName evidence="1">DUF4325 domain-containing protein</fullName>
    </recommendedName>
</protein>
<dbReference type="OrthoDB" id="1551124at2"/>
<proteinExistence type="predicted"/>